<proteinExistence type="predicted"/>
<dbReference type="AlphaFoldDB" id="A0A0A9FL42"/>
<dbReference type="EMBL" id="GBRH01187040">
    <property type="protein sequence ID" value="JAE10856.1"/>
    <property type="molecule type" value="Transcribed_RNA"/>
</dbReference>
<organism evidence="1">
    <name type="scientific">Arundo donax</name>
    <name type="common">Giant reed</name>
    <name type="synonym">Donax arundinaceus</name>
    <dbReference type="NCBI Taxonomy" id="35708"/>
    <lineage>
        <taxon>Eukaryota</taxon>
        <taxon>Viridiplantae</taxon>
        <taxon>Streptophyta</taxon>
        <taxon>Embryophyta</taxon>
        <taxon>Tracheophyta</taxon>
        <taxon>Spermatophyta</taxon>
        <taxon>Magnoliopsida</taxon>
        <taxon>Liliopsida</taxon>
        <taxon>Poales</taxon>
        <taxon>Poaceae</taxon>
        <taxon>PACMAD clade</taxon>
        <taxon>Arundinoideae</taxon>
        <taxon>Arundineae</taxon>
        <taxon>Arundo</taxon>
    </lineage>
</organism>
<reference evidence="1" key="2">
    <citation type="journal article" date="2015" name="Data Brief">
        <title>Shoot transcriptome of the giant reed, Arundo donax.</title>
        <authorList>
            <person name="Barrero R.A."/>
            <person name="Guerrero F.D."/>
            <person name="Moolhuijzen P."/>
            <person name="Goolsby J.A."/>
            <person name="Tidwell J."/>
            <person name="Bellgard S.E."/>
            <person name="Bellgard M.I."/>
        </authorList>
    </citation>
    <scope>NUCLEOTIDE SEQUENCE</scope>
    <source>
        <tissue evidence="1">Shoot tissue taken approximately 20 cm above the soil surface</tissue>
    </source>
</reference>
<accession>A0A0A9FL42</accession>
<protein>
    <submittedName>
        <fullName evidence="1">Uncharacterized protein</fullName>
    </submittedName>
</protein>
<reference evidence="1" key="1">
    <citation type="submission" date="2014-09" db="EMBL/GenBank/DDBJ databases">
        <authorList>
            <person name="Magalhaes I.L.F."/>
            <person name="Oliveira U."/>
            <person name="Santos F.R."/>
            <person name="Vidigal T.H.D.A."/>
            <person name="Brescovit A.D."/>
            <person name="Santos A.J."/>
        </authorList>
    </citation>
    <scope>NUCLEOTIDE SEQUENCE</scope>
    <source>
        <tissue evidence="1">Shoot tissue taken approximately 20 cm above the soil surface</tissue>
    </source>
</reference>
<name>A0A0A9FL42_ARUDO</name>
<evidence type="ECO:0000313" key="1">
    <source>
        <dbReference type="EMBL" id="JAE10856.1"/>
    </source>
</evidence>
<sequence>MSLNVSFLGGGRLAFAAAAPARGVADLYDVRRRRAIPLPPAPPERGQGGGGRHGAVGIDLLGALGLARLAVDGAGGVQQRASDAGPLRRVLRW</sequence>